<dbReference type="Pfam" id="PF16884">
    <property type="entry name" value="ADH_N_2"/>
    <property type="match status" value="1"/>
</dbReference>
<dbReference type="RefSeq" id="WP_310425173.1">
    <property type="nucleotide sequence ID" value="NZ_JAVDYC010000001.1"/>
</dbReference>
<feature type="domain" description="Enoyl reductase (ER)" evidence="2">
    <location>
        <begin position="14"/>
        <end position="349"/>
    </location>
</feature>
<dbReference type="SUPFAM" id="SSF50129">
    <property type="entry name" value="GroES-like"/>
    <property type="match status" value="1"/>
</dbReference>
<evidence type="ECO:0000259" key="2">
    <source>
        <dbReference type="SMART" id="SM00829"/>
    </source>
</evidence>
<keyword evidence="4" id="KW-1185">Reference proteome</keyword>
<dbReference type="InterPro" id="IPR045010">
    <property type="entry name" value="MDR_fam"/>
</dbReference>
<dbReference type="InterPro" id="IPR036291">
    <property type="entry name" value="NAD(P)-bd_dom_sf"/>
</dbReference>
<evidence type="ECO:0000256" key="1">
    <source>
        <dbReference type="ARBA" id="ARBA00023002"/>
    </source>
</evidence>
<dbReference type="InterPro" id="IPR041694">
    <property type="entry name" value="ADH_N_2"/>
</dbReference>
<organism evidence="3 4">
    <name type="scientific">Catenuloplanes niger</name>
    <dbReference type="NCBI Taxonomy" id="587534"/>
    <lineage>
        <taxon>Bacteria</taxon>
        <taxon>Bacillati</taxon>
        <taxon>Actinomycetota</taxon>
        <taxon>Actinomycetes</taxon>
        <taxon>Micromonosporales</taxon>
        <taxon>Micromonosporaceae</taxon>
        <taxon>Catenuloplanes</taxon>
    </lineage>
</organism>
<dbReference type="InterPro" id="IPR013149">
    <property type="entry name" value="ADH-like_C"/>
</dbReference>
<reference evidence="3 4" key="1">
    <citation type="submission" date="2023-07" db="EMBL/GenBank/DDBJ databases">
        <title>Sequencing the genomes of 1000 actinobacteria strains.</title>
        <authorList>
            <person name="Klenk H.-P."/>
        </authorList>
    </citation>
    <scope>NUCLEOTIDE SEQUENCE [LARGE SCALE GENOMIC DNA]</scope>
    <source>
        <strain evidence="3 4">DSM 44711</strain>
    </source>
</reference>
<dbReference type="GO" id="GO:0016628">
    <property type="term" value="F:oxidoreductase activity, acting on the CH-CH group of donors, NAD or NADP as acceptor"/>
    <property type="evidence" value="ECO:0007669"/>
    <property type="project" value="InterPro"/>
</dbReference>
<dbReference type="AlphaFoldDB" id="A0AAE3ZXC3"/>
<sequence length="351" mass="38628">MKIDKWVVRAHLDGLPDAEKIYEKVTEDVPVALRDDEMLFRTRYVSVDPYLHGLALETPVGTHMVADSIMEVLEAGPDAAFQVGDLVQGYGGWRSHVIGTGSEVLWQGESFPMVFPAYRLLNPDHYDDVLPVSTALGIMGGPGITAWGTLTHFMTIRPGDTLVISGASGAVGTLVGQLAKRAGARVVGTTSSPDKTAFLTELGFDAVVPYRLGDDPQQVREALVKAAPDGVDRYFDNLGGTITDVVFGMLTVHSQVAVCWQWATQVNRDYTGPRLLPHIMQPRTTIRGIFAHEWFTEENLTAMRDELGGMIRRGELSYRQTVYRGFDEIPAAYQSLYVDRSGNRGKVLVEI</sequence>
<dbReference type="InterPro" id="IPR011032">
    <property type="entry name" value="GroES-like_sf"/>
</dbReference>
<dbReference type="CDD" id="cd05288">
    <property type="entry name" value="PGDH"/>
    <property type="match status" value="1"/>
</dbReference>
<dbReference type="PANTHER" id="PTHR43205:SF7">
    <property type="entry name" value="PROSTAGLANDIN REDUCTASE 1"/>
    <property type="match status" value="1"/>
</dbReference>
<gene>
    <name evidence="3" type="ORF">J2S44_007887</name>
</gene>
<dbReference type="Proteomes" id="UP001183629">
    <property type="component" value="Unassembled WGS sequence"/>
</dbReference>
<keyword evidence="1" id="KW-0560">Oxidoreductase</keyword>
<dbReference type="Gene3D" id="3.90.180.10">
    <property type="entry name" value="Medium-chain alcohol dehydrogenases, catalytic domain"/>
    <property type="match status" value="1"/>
</dbReference>
<accession>A0AAE3ZXC3</accession>
<protein>
    <submittedName>
        <fullName evidence="3">NADPH-dependent curcumin reductase CurA</fullName>
    </submittedName>
</protein>
<evidence type="ECO:0000313" key="3">
    <source>
        <dbReference type="EMBL" id="MDR7327637.1"/>
    </source>
</evidence>
<proteinExistence type="predicted"/>
<dbReference type="Gene3D" id="3.40.50.720">
    <property type="entry name" value="NAD(P)-binding Rossmann-like Domain"/>
    <property type="match status" value="1"/>
</dbReference>
<comment type="caution">
    <text evidence="3">The sequence shown here is derived from an EMBL/GenBank/DDBJ whole genome shotgun (WGS) entry which is preliminary data.</text>
</comment>
<evidence type="ECO:0000313" key="4">
    <source>
        <dbReference type="Proteomes" id="UP001183629"/>
    </source>
</evidence>
<dbReference type="SUPFAM" id="SSF51735">
    <property type="entry name" value="NAD(P)-binding Rossmann-fold domains"/>
    <property type="match status" value="1"/>
</dbReference>
<name>A0AAE3ZXC3_9ACTN</name>
<dbReference type="EMBL" id="JAVDYC010000001">
    <property type="protein sequence ID" value="MDR7327637.1"/>
    <property type="molecule type" value="Genomic_DNA"/>
</dbReference>
<dbReference type="PANTHER" id="PTHR43205">
    <property type="entry name" value="PROSTAGLANDIN REDUCTASE"/>
    <property type="match status" value="1"/>
</dbReference>
<dbReference type="SMART" id="SM00829">
    <property type="entry name" value="PKS_ER"/>
    <property type="match status" value="1"/>
</dbReference>
<dbReference type="InterPro" id="IPR020843">
    <property type="entry name" value="ER"/>
</dbReference>
<dbReference type="Pfam" id="PF00107">
    <property type="entry name" value="ADH_zinc_N"/>
    <property type="match status" value="1"/>
</dbReference>